<evidence type="ECO:0000313" key="9">
    <source>
        <dbReference type="EMBL" id="KAI9257945.1"/>
    </source>
</evidence>
<dbReference type="InterPro" id="IPR011990">
    <property type="entry name" value="TPR-like_helical_dom_sf"/>
</dbReference>
<dbReference type="AlphaFoldDB" id="A0AAD5K5Z5"/>
<evidence type="ECO:0000259" key="8">
    <source>
        <dbReference type="Pfam" id="PF10516"/>
    </source>
</evidence>
<evidence type="ECO:0000256" key="5">
    <source>
        <dbReference type="ARBA" id="ARBA00023242"/>
    </source>
</evidence>
<keyword evidence="10" id="KW-1185">Reference proteome</keyword>
<dbReference type="Gene3D" id="1.25.40.10">
    <property type="entry name" value="Tetratricopeptide repeat domain"/>
    <property type="match status" value="1"/>
</dbReference>
<keyword evidence="3" id="KW-0677">Repeat</keyword>
<evidence type="ECO:0000256" key="3">
    <source>
        <dbReference type="ARBA" id="ARBA00022737"/>
    </source>
</evidence>
<evidence type="ECO:0000313" key="10">
    <source>
        <dbReference type="Proteomes" id="UP001209540"/>
    </source>
</evidence>
<protein>
    <recommendedName>
        <fullName evidence="8">Tetratricopeptide SHNi-TPR domain-containing protein</fullName>
    </recommendedName>
</protein>
<evidence type="ECO:0000256" key="6">
    <source>
        <dbReference type="PROSITE-ProRule" id="PRU00339"/>
    </source>
</evidence>
<dbReference type="InterPro" id="IPR019734">
    <property type="entry name" value="TPR_rpt"/>
</dbReference>
<comment type="caution">
    <text evidence="9">The sequence shown here is derived from an EMBL/GenBank/DDBJ whole genome shotgun (WGS) entry which is preliminary data.</text>
</comment>
<reference evidence="9" key="2">
    <citation type="submission" date="2023-02" db="EMBL/GenBank/DDBJ databases">
        <authorList>
            <consortium name="DOE Joint Genome Institute"/>
            <person name="Mondo S.J."/>
            <person name="Chang Y."/>
            <person name="Wang Y."/>
            <person name="Ahrendt S."/>
            <person name="Andreopoulos W."/>
            <person name="Barry K."/>
            <person name="Beard J."/>
            <person name="Benny G.L."/>
            <person name="Blankenship S."/>
            <person name="Bonito G."/>
            <person name="Cuomo C."/>
            <person name="Desiro A."/>
            <person name="Gervers K.A."/>
            <person name="Hundley H."/>
            <person name="Kuo A."/>
            <person name="LaButti K."/>
            <person name="Lang B.F."/>
            <person name="Lipzen A."/>
            <person name="O'Donnell K."/>
            <person name="Pangilinan J."/>
            <person name="Reynolds N."/>
            <person name="Sandor L."/>
            <person name="Smith M.W."/>
            <person name="Tsang A."/>
            <person name="Grigoriev I.V."/>
            <person name="Stajich J.E."/>
            <person name="Spatafora J.W."/>
        </authorList>
    </citation>
    <scope>NUCLEOTIDE SEQUENCE</scope>
    <source>
        <strain evidence="9">RSA 2281</strain>
    </source>
</reference>
<feature type="domain" description="Tetratricopeptide SHNi-TPR" evidence="8">
    <location>
        <begin position="157"/>
        <end position="191"/>
    </location>
</feature>
<keyword evidence="5" id="KW-0539">Nucleus</keyword>
<dbReference type="SUPFAM" id="SSF48452">
    <property type="entry name" value="TPR-like"/>
    <property type="match status" value="1"/>
</dbReference>
<keyword evidence="4 6" id="KW-0802">TPR repeat</keyword>
<dbReference type="GO" id="GO:0034080">
    <property type="term" value="P:CENP-A containing chromatin assembly"/>
    <property type="evidence" value="ECO:0007669"/>
    <property type="project" value="TreeGrafter"/>
</dbReference>
<organism evidence="9 10">
    <name type="scientific">Phascolomyces articulosus</name>
    <dbReference type="NCBI Taxonomy" id="60185"/>
    <lineage>
        <taxon>Eukaryota</taxon>
        <taxon>Fungi</taxon>
        <taxon>Fungi incertae sedis</taxon>
        <taxon>Mucoromycota</taxon>
        <taxon>Mucoromycotina</taxon>
        <taxon>Mucoromycetes</taxon>
        <taxon>Mucorales</taxon>
        <taxon>Lichtheimiaceae</taxon>
        <taxon>Phascolomyces</taxon>
    </lineage>
</organism>
<dbReference type="PANTHER" id="PTHR15081:SF1">
    <property type="entry name" value="NUCLEAR AUTOANTIGENIC SPERM PROTEIN"/>
    <property type="match status" value="1"/>
</dbReference>
<dbReference type="GO" id="GO:0042393">
    <property type="term" value="F:histone binding"/>
    <property type="evidence" value="ECO:0007669"/>
    <property type="project" value="TreeGrafter"/>
</dbReference>
<dbReference type="EMBL" id="JAIXMP010000019">
    <property type="protein sequence ID" value="KAI9257945.1"/>
    <property type="molecule type" value="Genomic_DNA"/>
</dbReference>
<evidence type="ECO:0000256" key="7">
    <source>
        <dbReference type="SAM" id="MobiDB-lite"/>
    </source>
</evidence>
<feature type="region of interest" description="Disordered" evidence="7">
    <location>
        <begin position="283"/>
        <end position="347"/>
    </location>
</feature>
<reference evidence="9" key="1">
    <citation type="journal article" date="2022" name="IScience">
        <title>Evolution of zygomycete secretomes and the origins of terrestrial fungal ecologies.</title>
        <authorList>
            <person name="Chang Y."/>
            <person name="Wang Y."/>
            <person name="Mondo S."/>
            <person name="Ahrendt S."/>
            <person name="Andreopoulos W."/>
            <person name="Barry K."/>
            <person name="Beard J."/>
            <person name="Benny G.L."/>
            <person name="Blankenship S."/>
            <person name="Bonito G."/>
            <person name="Cuomo C."/>
            <person name="Desiro A."/>
            <person name="Gervers K.A."/>
            <person name="Hundley H."/>
            <person name="Kuo A."/>
            <person name="LaButti K."/>
            <person name="Lang B.F."/>
            <person name="Lipzen A."/>
            <person name="O'Donnell K."/>
            <person name="Pangilinan J."/>
            <person name="Reynolds N."/>
            <person name="Sandor L."/>
            <person name="Smith M.E."/>
            <person name="Tsang A."/>
            <person name="Grigoriev I.V."/>
            <person name="Stajich J.E."/>
            <person name="Spatafora J.W."/>
        </authorList>
    </citation>
    <scope>NUCLEOTIDE SEQUENCE</scope>
    <source>
        <strain evidence="9">RSA 2281</strain>
    </source>
</reference>
<feature type="region of interest" description="Disordered" evidence="7">
    <location>
        <begin position="79"/>
        <end position="130"/>
    </location>
</feature>
<evidence type="ECO:0000256" key="1">
    <source>
        <dbReference type="ARBA" id="ARBA00004123"/>
    </source>
</evidence>
<dbReference type="InterPro" id="IPR019544">
    <property type="entry name" value="Tetratricopeptide_SHNi-TPR_dom"/>
</dbReference>
<dbReference type="SMART" id="SM00028">
    <property type="entry name" value="TPR"/>
    <property type="match status" value="2"/>
</dbReference>
<accession>A0AAD5K5Z5</accession>
<dbReference type="GO" id="GO:0006335">
    <property type="term" value="P:DNA replication-dependent chromatin assembly"/>
    <property type="evidence" value="ECO:0007669"/>
    <property type="project" value="TreeGrafter"/>
</dbReference>
<feature type="compositionally biased region" description="Acidic residues" evidence="7">
    <location>
        <begin position="106"/>
        <end position="130"/>
    </location>
</feature>
<feature type="compositionally biased region" description="Low complexity" evidence="7">
    <location>
        <begin position="247"/>
        <end position="256"/>
    </location>
</feature>
<feature type="compositionally biased region" description="Polar residues" evidence="7">
    <location>
        <begin position="311"/>
        <end position="323"/>
    </location>
</feature>
<evidence type="ECO:0000256" key="4">
    <source>
        <dbReference type="ARBA" id="ARBA00022803"/>
    </source>
</evidence>
<proteinExistence type="inferred from homology"/>
<dbReference type="GO" id="GO:0005654">
    <property type="term" value="C:nucleoplasm"/>
    <property type="evidence" value="ECO:0007669"/>
    <property type="project" value="TreeGrafter"/>
</dbReference>
<comment type="subcellular location">
    <subcellularLocation>
        <location evidence="1">Nucleus</location>
    </subcellularLocation>
</comment>
<dbReference type="PROSITE" id="PS50005">
    <property type="entry name" value="TPR"/>
    <property type="match status" value="1"/>
</dbReference>
<feature type="compositionally biased region" description="Low complexity" evidence="7">
    <location>
        <begin position="298"/>
        <end position="310"/>
    </location>
</feature>
<dbReference type="Proteomes" id="UP001209540">
    <property type="component" value="Unassembled WGS sequence"/>
</dbReference>
<comment type="similarity">
    <text evidence="2">Belongs to the NASP family.</text>
</comment>
<sequence>MATSETDLIQKAQTLYEEGTKALSLSDYETSVEKLGEACQLLDTIHGELSPESGDAYFHYGRALLQSAIQQNTVLGESGQDNKVDAAPAKPQEQSAGAQSSKFHFEDDEVPAEEDDEDEEGEQNQQDDDFETAWDILDIARVIYEKSEDKETRLKLSDVHLCLGDVSVETEKFDGALPDYQKALDIKKECLTEDNRQLAEAHYKYALALEFSTSEADKAGSEIKAAIDVFKKRITTLEEDQGKGKGKATAATTTTTSDNKEITEIKELMQDLEEKLEELTNRQKTEKEAEALLKSFLGTSTNTSGNNSGNQPSIDNSTVNDLSSLIKRKKPTDEDEKANESDKKQKQ</sequence>
<feature type="region of interest" description="Disordered" evidence="7">
    <location>
        <begin position="240"/>
        <end position="260"/>
    </location>
</feature>
<feature type="repeat" description="TPR" evidence="6">
    <location>
        <begin position="157"/>
        <end position="190"/>
    </location>
</feature>
<dbReference type="InterPro" id="IPR051730">
    <property type="entry name" value="NASP-like"/>
</dbReference>
<feature type="compositionally biased region" description="Basic and acidic residues" evidence="7">
    <location>
        <begin position="338"/>
        <end position="347"/>
    </location>
</feature>
<evidence type="ECO:0000256" key="2">
    <source>
        <dbReference type="ARBA" id="ARBA00008402"/>
    </source>
</evidence>
<dbReference type="PANTHER" id="PTHR15081">
    <property type="entry name" value="NUCLEAR AUTOANTIGENIC SPERM PROTEIN NASP -RELATED"/>
    <property type="match status" value="1"/>
</dbReference>
<name>A0AAD5K5Z5_9FUNG</name>
<dbReference type="Pfam" id="PF10516">
    <property type="entry name" value="SHNi-TPR"/>
    <property type="match status" value="1"/>
</dbReference>
<feature type="compositionally biased region" description="Polar residues" evidence="7">
    <location>
        <begin position="92"/>
        <end position="102"/>
    </location>
</feature>
<gene>
    <name evidence="9" type="ORF">BDA99DRAFT_514858</name>
</gene>